<protein>
    <submittedName>
        <fullName evidence="1">Uncharacterized protein</fullName>
    </submittedName>
</protein>
<comment type="caution">
    <text evidence="1">The sequence shown here is derived from an EMBL/GenBank/DDBJ whole genome shotgun (WGS) entry which is preliminary data.</text>
</comment>
<keyword evidence="2" id="KW-1185">Reference proteome</keyword>
<evidence type="ECO:0000313" key="1">
    <source>
        <dbReference type="EMBL" id="KAI9508158.1"/>
    </source>
</evidence>
<organism evidence="1 2">
    <name type="scientific">Russula earlei</name>
    <dbReference type="NCBI Taxonomy" id="71964"/>
    <lineage>
        <taxon>Eukaryota</taxon>
        <taxon>Fungi</taxon>
        <taxon>Dikarya</taxon>
        <taxon>Basidiomycota</taxon>
        <taxon>Agaricomycotina</taxon>
        <taxon>Agaricomycetes</taxon>
        <taxon>Russulales</taxon>
        <taxon>Russulaceae</taxon>
        <taxon>Russula</taxon>
    </lineage>
</organism>
<gene>
    <name evidence="1" type="ORF">F5148DRAFT_1199302</name>
</gene>
<sequence>MLTLSGRSLHGMSLADTRALRDREWEARERAYHESALRELNLLVRKYNALAPYAVRRAYHVQDADLGRAYEEGGEDVLREIEGRSRSSGAKRSGEVLDSDDEGGGVTIGVGVRSPGAVLRLRDLFLEWFGGRRWT</sequence>
<accession>A0ACC0U8Y7</accession>
<reference evidence="1" key="1">
    <citation type="submission" date="2021-03" db="EMBL/GenBank/DDBJ databases">
        <title>Evolutionary priming and transition to the ectomycorrhizal habit in an iconic lineage of mushroom-forming fungi: is preadaptation a requirement?</title>
        <authorList>
            <consortium name="DOE Joint Genome Institute"/>
            <person name="Looney B.P."/>
            <person name="Miyauchi S."/>
            <person name="Morin E."/>
            <person name="Drula E."/>
            <person name="Courty P.E."/>
            <person name="Chicoki N."/>
            <person name="Fauchery L."/>
            <person name="Kohler A."/>
            <person name="Kuo A."/>
            <person name="LaButti K."/>
            <person name="Pangilinan J."/>
            <person name="Lipzen A."/>
            <person name="Riley R."/>
            <person name="Andreopoulos W."/>
            <person name="He G."/>
            <person name="Johnson J."/>
            <person name="Barry K.W."/>
            <person name="Grigoriev I.V."/>
            <person name="Nagy L."/>
            <person name="Hibbett D."/>
            <person name="Henrissat B."/>
            <person name="Matheny P.B."/>
            <person name="Labbe J."/>
            <person name="Martin A.F."/>
        </authorList>
    </citation>
    <scope>NUCLEOTIDE SEQUENCE</scope>
    <source>
        <strain evidence="1">BPL698</strain>
    </source>
</reference>
<dbReference type="EMBL" id="JAGFNK010000100">
    <property type="protein sequence ID" value="KAI9508158.1"/>
    <property type="molecule type" value="Genomic_DNA"/>
</dbReference>
<evidence type="ECO:0000313" key="2">
    <source>
        <dbReference type="Proteomes" id="UP001207468"/>
    </source>
</evidence>
<proteinExistence type="predicted"/>
<dbReference type="Proteomes" id="UP001207468">
    <property type="component" value="Unassembled WGS sequence"/>
</dbReference>
<name>A0ACC0U8Y7_9AGAM</name>